<evidence type="ECO:0000256" key="1">
    <source>
        <dbReference type="SAM" id="SignalP"/>
    </source>
</evidence>
<evidence type="ECO:0000313" key="2">
    <source>
        <dbReference type="EMBL" id="CAD9660340.1"/>
    </source>
</evidence>
<gene>
    <name evidence="2" type="ORF">RMAR1173_LOCUS431</name>
</gene>
<dbReference type="EMBL" id="HBHJ01000651">
    <property type="protein sequence ID" value="CAD9660340.1"/>
    <property type="molecule type" value="Transcribed_RNA"/>
</dbReference>
<sequence length="707" mass="74862">MKKRARCALAVLVGVLVTSSSEVSPVARHAALESIGYQVHSANDLGTVVPLVRKGARAFKLDPHFVASTAHCRLARPEESWEEGAGCLLLSHDTPGTQPYNTTDELLGLLSSPALEEALRGGAVTVALCFKSGAPCEDSRRGEQWQALVDDLFREATARAPSFVSFILDGDAKPFGCNAQRWRPWPSVWISGDLSPEEAFWSSDPREGFDRYQVLNQKEDMDEWTWMQSVNYGKFSNLSQPLQLWEPDAQDTLLSYADLYSSGPPHLDGGFHFAINTDPRMFEVYTAGRTHHAWNTPFEGTASWSWPALLANPAGDLAAVAVSNGGGLHLMRGFQGPCAPHDFPCIRLAPAPVPLPEASQVLLRMPNRDAAVPPRVSLVRLQDSLSCPRAAMITGPTGAFVSYCNLTGKSADNAFPAPIPEDSGVLPLAPGLADRMVSLAVSSHGHGASDATLVAELLTTTALDCPLAVQVLGDHGAVAACVTVPGADGPLTSGSIAITGTTARSDGPGLEVGLLAAVSDGQSVFATSLDLAVQHEEKPDMQAPPRQVSAKARVVGAGTSPSLSVLHDTVALVWGGGYCYNSHAHNTRARPKVCSASPSRSNWTLEYTVGRTADLVAHLRGDQNASSSQLLTPCTTALGHGAWALGANPSAALFPLSRGSGERTSLDQGLAILREGFPTDTTAVDEGGCGEPTRDDRLVLDGFRAMF</sequence>
<protein>
    <submittedName>
        <fullName evidence="2">Uncharacterized protein</fullName>
    </submittedName>
</protein>
<feature type="chain" id="PRO_5031512053" evidence="1">
    <location>
        <begin position="21"/>
        <end position="707"/>
    </location>
</feature>
<proteinExistence type="predicted"/>
<name>A0A7S2W0J9_9STRA</name>
<accession>A0A7S2W0J9</accession>
<reference evidence="2" key="1">
    <citation type="submission" date="2021-01" db="EMBL/GenBank/DDBJ databases">
        <authorList>
            <person name="Corre E."/>
            <person name="Pelletier E."/>
            <person name="Niang G."/>
            <person name="Scheremetjew M."/>
            <person name="Finn R."/>
            <person name="Kale V."/>
            <person name="Holt S."/>
            <person name="Cochrane G."/>
            <person name="Meng A."/>
            <person name="Brown T."/>
            <person name="Cohen L."/>
        </authorList>
    </citation>
    <scope>NUCLEOTIDE SEQUENCE</scope>
    <source>
        <strain evidence="2">CCMP1243</strain>
    </source>
</reference>
<organism evidence="2">
    <name type="scientific">Rhizochromulina marina</name>
    <dbReference type="NCBI Taxonomy" id="1034831"/>
    <lineage>
        <taxon>Eukaryota</taxon>
        <taxon>Sar</taxon>
        <taxon>Stramenopiles</taxon>
        <taxon>Ochrophyta</taxon>
        <taxon>Dictyochophyceae</taxon>
        <taxon>Rhizochromulinales</taxon>
        <taxon>Rhizochromulina</taxon>
    </lineage>
</organism>
<feature type="signal peptide" evidence="1">
    <location>
        <begin position="1"/>
        <end position="20"/>
    </location>
</feature>
<dbReference type="AlphaFoldDB" id="A0A7S2W0J9"/>
<keyword evidence="1" id="KW-0732">Signal</keyword>